<evidence type="ECO:0000313" key="3">
    <source>
        <dbReference type="Proteomes" id="UP000046155"/>
    </source>
</evidence>
<dbReference type="RefSeq" id="WP_198142244.1">
    <property type="nucleotide sequence ID" value="NZ_CDRZ01000188.1"/>
</dbReference>
<dbReference type="Proteomes" id="UP000046155">
    <property type="component" value="Unassembled WGS sequence"/>
</dbReference>
<gene>
    <name evidence="2" type="ORF">SSCH_2680001</name>
</gene>
<proteinExistence type="predicted"/>
<dbReference type="Gene3D" id="3.90.350.10">
    <property type="entry name" value="Transposase Inhibitor Protein From Tn5, Chain A, domain 1"/>
    <property type="match status" value="1"/>
</dbReference>
<evidence type="ECO:0000259" key="1">
    <source>
        <dbReference type="Pfam" id="PF13546"/>
    </source>
</evidence>
<dbReference type="InterPro" id="IPR012337">
    <property type="entry name" value="RNaseH-like_sf"/>
</dbReference>
<dbReference type="SUPFAM" id="SSF53098">
    <property type="entry name" value="Ribonuclease H-like"/>
    <property type="match status" value="1"/>
</dbReference>
<organism evidence="2 3">
    <name type="scientific">Syntrophaceticus schinkii</name>
    <dbReference type="NCBI Taxonomy" id="499207"/>
    <lineage>
        <taxon>Bacteria</taxon>
        <taxon>Bacillati</taxon>
        <taxon>Bacillota</taxon>
        <taxon>Clostridia</taxon>
        <taxon>Thermoanaerobacterales</taxon>
        <taxon>Thermoanaerobacterales Family III. Incertae Sedis</taxon>
        <taxon>Syntrophaceticus</taxon>
    </lineage>
</organism>
<protein>
    <submittedName>
        <fullName evidence="2">Transposase</fullName>
    </submittedName>
</protein>
<evidence type="ECO:0000313" key="2">
    <source>
        <dbReference type="EMBL" id="CEO88807.1"/>
    </source>
</evidence>
<dbReference type="AlphaFoldDB" id="A0A0B7MMA0"/>
<name>A0A0B7MMA0_9FIRM</name>
<accession>A0A0B7MMA0</accession>
<sequence>MTSILPENITDENRSANYVANFFKEHKIGEILVKSNFKKQKGFSCKELLQFLVTLVFLGKNLYRYLDITTGAAPFQKDAVYRFLNDCHYNWRKFLLFLSSQIIRSRIVPLTDEKRVNVFIVDDSLFSRSRSKSVELLARVFDHVKHRYDRGFRMLTLGWSDSNTFLPLAFSLLSSEKESNRLCEINDSIDKRTNGYRLRKEAIRKSTDVLLDLLKSARVYMVPASYILFDSWFAFPAVIRKLREQKMHTICMLKSMPKVYYDYQGQKLTLNKLYATVRKKRGRAKILASVTVGIGQLEGGEQVSAKIVFVRDRRTKKKWLALLTTDTELPDEEVVRIYGKRWSIEVFFKMSKSYLKLAKEFQGRSYDSMVASTAIVFIRYIMLSLESRNGEDPRTIGQLFYICCDELKDISLADALQKLLTLLEQFLGERLQLAEQEIRRLIDYLSRQFTLVFQGTDWLICCCES</sequence>
<keyword evidence="3" id="KW-1185">Reference proteome</keyword>
<dbReference type="Pfam" id="PF13546">
    <property type="entry name" value="DDE_5"/>
    <property type="match status" value="1"/>
</dbReference>
<dbReference type="EMBL" id="CDRZ01000188">
    <property type="protein sequence ID" value="CEO88807.1"/>
    <property type="molecule type" value="Genomic_DNA"/>
</dbReference>
<dbReference type="InterPro" id="IPR038721">
    <property type="entry name" value="IS701-like_DDE_dom"/>
</dbReference>
<reference evidence="3" key="1">
    <citation type="submission" date="2015-01" db="EMBL/GenBank/DDBJ databases">
        <authorList>
            <person name="Manzoor Shahid"/>
            <person name="Zubair Saima"/>
        </authorList>
    </citation>
    <scope>NUCLEOTIDE SEQUENCE [LARGE SCALE GENOMIC DNA]</scope>
    <source>
        <strain evidence="3">Sp3</strain>
    </source>
</reference>
<feature type="domain" description="Transposase IS701-like DDE" evidence="1">
    <location>
        <begin position="73"/>
        <end position="265"/>
    </location>
</feature>